<dbReference type="InterPro" id="IPR011701">
    <property type="entry name" value="MFS"/>
</dbReference>
<dbReference type="InterPro" id="IPR050327">
    <property type="entry name" value="Proton-linked_MCT"/>
</dbReference>
<feature type="transmembrane region" description="Helical" evidence="4">
    <location>
        <begin position="210"/>
        <end position="232"/>
    </location>
</feature>
<feature type="transmembrane region" description="Helical" evidence="4">
    <location>
        <begin position="115"/>
        <end position="136"/>
    </location>
</feature>
<dbReference type="EMBL" id="JAWWNJ010000007">
    <property type="protein sequence ID" value="KAK7052549.1"/>
    <property type="molecule type" value="Genomic_DNA"/>
</dbReference>
<keyword evidence="7" id="KW-1185">Reference proteome</keyword>
<feature type="domain" description="Major facilitator superfamily (MFS) profile" evidence="5">
    <location>
        <begin position="50"/>
        <end position="438"/>
    </location>
</feature>
<evidence type="ECO:0000256" key="3">
    <source>
        <dbReference type="SAM" id="MobiDB-lite"/>
    </source>
</evidence>
<gene>
    <name evidence="6" type="ORF">R3P38DRAFT_2860973</name>
</gene>
<evidence type="ECO:0000313" key="6">
    <source>
        <dbReference type="EMBL" id="KAK7052549.1"/>
    </source>
</evidence>
<protein>
    <submittedName>
        <fullName evidence="6">MFS general substrate transporter</fullName>
    </submittedName>
</protein>
<dbReference type="InterPro" id="IPR036259">
    <property type="entry name" value="MFS_trans_sf"/>
</dbReference>
<feature type="transmembrane region" description="Helical" evidence="4">
    <location>
        <begin position="48"/>
        <end position="68"/>
    </location>
</feature>
<accession>A0AAW0DNE8</accession>
<comment type="similarity">
    <text evidence="2">Belongs to the major facilitator superfamily. Monocarboxylate porter (TC 2.A.1.13) family.</text>
</comment>
<feature type="region of interest" description="Disordered" evidence="3">
    <location>
        <begin position="1"/>
        <end position="25"/>
    </location>
</feature>
<dbReference type="PANTHER" id="PTHR11360">
    <property type="entry name" value="MONOCARBOXYLATE TRANSPORTER"/>
    <property type="match status" value="1"/>
</dbReference>
<feature type="transmembrane region" description="Helical" evidence="4">
    <location>
        <begin position="320"/>
        <end position="339"/>
    </location>
</feature>
<reference evidence="6 7" key="1">
    <citation type="journal article" date="2024" name="J Genomics">
        <title>Draft genome sequencing and assembly of Favolaschia claudopus CIRM-BRFM 2984 isolated from oak limbs.</title>
        <authorList>
            <person name="Navarro D."/>
            <person name="Drula E."/>
            <person name="Chaduli D."/>
            <person name="Cazenave R."/>
            <person name="Ahrendt S."/>
            <person name="Wang J."/>
            <person name="Lipzen A."/>
            <person name="Daum C."/>
            <person name="Barry K."/>
            <person name="Grigoriev I.V."/>
            <person name="Favel A."/>
            <person name="Rosso M.N."/>
            <person name="Martin F."/>
        </authorList>
    </citation>
    <scope>NUCLEOTIDE SEQUENCE [LARGE SCALE GENOMIC DNA]</scope>
    <source>
        <strain evidence="6 7">CIRM-BRFM 2984</strain>
    </source>
</reference>
<dbReference type="AlphaFoldDB" id="A0AAW0DNE8"/>
<feature type="transmembrane region" description="Helical" evidence="4">
    <location>
        <begin position="253"/>
        <end position="271"/>
    </location>
</feature>
<keyword evidence="4" id="KW-1133">Transmembrane helix</keyword>
<dbReference type="GO" id="GO:0016020">
    <property type="term" value="C:membrane"/>
    <property type="evidence" value="ECO:0007669"/>
    <property type="project" value="UniProtKB-SubCell"/>
</dbReference>
<feature type="transmembrane region" description="Helical" evidence="4">
    <location>
        <begin position="345"/>
        <end position="370"/>
    </location>
</feature>
<organism evidence="6 7">
    <name type="scientific">Favolaschia claudopus</name>
    <dbReference type="NCBI Taxonomy" id="2862362"/>
    <lineage>
        <taxon>Eukaryota</taxon>
        <taxon>Fungi</taxon>
        <taxon>Dikarya</taxon>
        <taxon>Basidiomycota</taxon>
        <taxon>Agaricomycotina</taxon>
        <taxon>Agaricomycetes</taxon>
        <taxon>Agaricomycetidae</taxon>
        <taxon>Agaricales</taxon>
        <taxon>Marasmiineae</taxon>
        <taxon>Mycenaceae</taxon>
        <taxon>Favolaschia</taxon>
    </lineage>
</organism>
<comment type="caution">
    <text evidence="6">The sequence shown here is derived from an EMBL/GenBank/DDBJ whole genome shotgun (WGS) entry which is preliminary data.</text>
</comment>
<dbReference type="PROSITE" id="PS50850">
    <property type="entry name" value="MFS"/>
    <property type="match status" value="1"/>
</dbReference>
<feature type="transmembrane region" description="Helical" evidence="4">
    <location>
        <begin position="88"/>
        <end position="108"/>
    </location>
</feature>
<feature type="transmembrane region" description="Helical" evidence="4">
    <location>
        <begin position="142"/>
        <end position="165"/>
    </location>
</feature>
<dbReference type="Gene3D" id="1.20.1250.20">
    <property type="entry name" value="MFS general substrate transporter like domains"/>
    <property type="match status" value="2"/>
</dbReference>
<dbReference type="InterPro" id="IPR020846">
    <property type="entry name" value="MFS_dom"/>
</dbReference>
<dbReference type="Pfam" id="PF07690">
    <property type="entry name" value="MFS_1"/>
    <property type="match status" value="1"/>
</dbReference>
<evidence type="ECO:0000259" key="5">
    <source>
        <dbReference type="PROSITE" id="PS50850"/>
    </source>
</evidence>
<evidence type="ECO:0000313" key="7">
    <source>
        <dbReference type="Proteomes" id="UP001362999"/>
    </source>
</evidence>
<feature type="transmembrane region" description="Helical" evidence="4">
    <location>
        <begin position="291"/>
        <end position="308"/>
    </location>
</feature>
<evidence type="ECO:0000256" key="4">
    <source>
        <dbReference type="SAM" id="Phobius"/>
    </source>
</evidence>
<feature type="transmembrane region" description="Helical" evidence="4">
    <location>
        <begin position="382"/>
        <end position="403"/>
    </location>
</feature>
<keyword evidence="4" id="KW-0812">Transmembrane</keyword>
<evidence type="ECO:0000256" key="2">
    <source>
        <dbReference type="ARBA" id="ARBA00006727"/>
    </source>
</evidence>
<dbReference type="SUPFAM" id="SSF103473">
    <property type="entry name" value="MFS general substrate transporter"/>
    <property type="match status" value="1"/>
</dbReference>
<dbReference type="GO" id="GO:0022857">
    <property type="term" value="F:transmembrane transporter activity"/>
    <property type="evidence" value="ECO:0007669"/>
    <property type="project" value="InterPro"/>
</dbReference>
<name>A0AAW0DNE8_9AGAR</name>
<keyword evidence="4" id="KW-0472">Membrane</keyword>
<dbReference type="PANTHER" id="PTHR11360:SF284">
    <property type="entry name" value="EG:103B4.3 PROTEIN-RELATED"/>
    <property type="match status" value="1"/>
</dbReference>
<feature type="transmembrane region" description="Helical" evidence="4">
    <location>
        <begin position="409"/>
        <end position="433"/>
    </location>
</feature>
<feature type="transmembrane region" description="Helical" evidence="4">
    <location>
        <begin position="177"/>
        <end position="198"/>
    </location>
</feature>
<feature type="compositionally biased region" description="Polar residues" evidence="3">
    <location>
        <begin position="1"/>
        <end position="13"/>
    </location>
</feature>
<sequence>MTTSSTGQYSAAASGQEKRPESAEPTITLEVLPRPNSTPVIPDGGFRAWATVAGSFLIMFCGFGYGSSFGVYQDFYVREYLVTSSSSAISWIGSVNIFIILAGGFISGRLHDRGYFYPLMWGGSFFIILSLFMLSLARPNQFYQVFLAHGIANGIGGGMTYVPCVAIISHHFQRRRALAMTIVASGSSLGAVIHPIMLNNTLRSNLGFGNAVRASAGLVSGLLILACLLLRTRLPPSKEPLHMWQTLKKAGRDVPYVVGTFGLVIFTTGYYYPLFFLQLNAVEHGIDSTFAFYALVIMNSASAVGRILPGILSQRVGIKLMVTVASGLGSILIFAMIAMHDLPSVVSIGVLYGFFAGGVATLMGPLFTVLTDDMTELGTRMGAAFAFSGVGILLGPPIDGVLLTDHFVWWRPAVFSGTMAGVGFLCFLTVLIIHKPRGAVSDNDKDSELVPVPVPVPIPATPVPVLTEAEP</sequence>
<proteinExistence type="inferred from homology"/>
<evidence type="ECO:0000256" key="1">
    <source>
        <dbReference type="ARBA" id="ARBA00004141"/>
    </source>
</evidence>
<comment type="subcellular location">
    <subcellularLocation>
        <location evidence="1">Membrane</location>
        <topology evidence="1">Multi-pass membrane protein</topology>
    </subcellularLocation>
</comment>
<dbReference type="Proteomes" id="UP001362999">
    <property type="component" value="Unassembled WGS sequence"/>
</dbReference>